<dbReference type="KEGG" id="ccx:COCOR_01552"/>
<protein>
    <submittedName>
        <fullName evidence="2">Uncharacterized protein</fullName>
    </submittedName>
</protein>
<evidence type="ECO:0000313" key="3">
    <source>
        <dbReference type="Proteomes" id="UP000007587"/>
    </source>
</evidence>
<dbReference type="Proteomes" id="UP000007587">
    <property type="component" value="Chromosome"/>
</dbReference>
<dbReference type="InParanoid" id="H8MWX5"/>
<feature type="region of interest" description="Disordered" evidence="1">
    <location>
        <begin position="517"/>
        <end position="545"/>
    </location>
</feature>
<reference evidence="3" key="2">
    <citation type="submission" date="2012-03" db="EMBL/GenBank/DDBJ databases">
        <title>Genome sequence of the fruiting myxobacterium Corallococcus coralloides DSM 2259.</title>
        <authorList>
            <person name="Huntley S."/>
            <person name="Zhang Y."/>
            <person name="Treuner-Lange A."/>
            <person name="Sensen C.W."/>
            <person name="Sogaard-Andersen L."/>
        </authorList>
    </citation>
    <scope>NUCLEOTIDE SEQUENCE [LARGE SCALE GENOMIC DNA]</scope>
    <source>
        <strain evidence="3">ATCC 25202 / DSM 2259 / NBRC 100086 / M2</strain>
    </source>
</reference>
<keyword evidence="3" id="KW-1185">Reference proteome</keyword>
<feature type="compositionally biased region" description="Gly residues" evidence="1">
    <location>
        <begin position="674"/>
        <end position="688"/>
    </location>
</feature>
<accession>H8MWX5</accession>
<dbReference type="EMBL" id="CP003389">
    <property type="protein sequence ID" value="AFE04141.1"/>
    <property type="molecule type" value="Genomic_DNA"/>
</dbReference>
<gene>
    <name evidence="2" type="ordered locus">COCOR_01552</name>
</gene>
<organism evidence="2 3">
    <name type="scientific">Corallococcus coralloides (strain ATCC 25202 / DSM 2259 / NBRC 100086 / M2)</name>
    <name type="common">Myxococcus coralloides</name>
    <dbReference type="NCBI Taxonomy" id="1144275"/>
    <lineage>
        <taxon>Bacteria</taxon>
        <taxon>Pseudomonadati</taxon>
        <taxon>Myxococcota</taxon>
        <taxon>Myxococcia</taxon>
        <taxon>Myxococcales</taxon>
        <taxon>Cystobacterineae</taxon>
        <taxon>Myxococcaceae</taxon>
        <taxon>Corallococcus</taxon>
    </lineage>
</organism>
<dbReference type="HOGENOM" id="CLU_382986_0_0_7"/>
<name>H8MWX5_CORCM</name>
<feature type="region of interest" description="Disordered" evidence="1">
    <location>
        <begin position="674"/>
        <end position="722"/>
    </location>
</feature>
<evidence type="ECO:0000313" key="2">
    <source>
        <dbReference type="EMBL" id="AFE04141.1"/>
    </source>
</evidence>
<feature type="compositionally biased region" description="Low complexity" evidence="1">
    <location>
        <begin position="707"/>
        <end position="722"/>
    </location>
</feature>
<reference evidence="2 3" key="1">
    <citation type="journal article" date="2012" name="J. Bacteriol.">
        <title>Complete Genome Sequence of the Fruiting Myxobacterium Corallococcus coralloides DSM 2259.</title>
        <authorList>
            <person name="Huntley S."/>
            <person name="Zhang Y."/>
            <person name="Treuner-Lange A."/>
            <person name="Kneip S."/>
            <person name="Sensen C.W."/>
            <person name="Sogaard-Andersen L."/>
        </authorList>
    </citation>
    <scope>NUCLEOTIDE SEQUENCE [LARGE SCALE GENOMIC DNA]</scope>
    <source>
        <strain evidence="3">ATCC 25202 / DSM 2259 / NBRC 100086 / M2</strain>
    </source>
</reference>
<evidence type="ECO:0000256" key="1">
    <source>
        <dbReference type="SAM" id="MobiDB-lite"/>
    </source>
</evidence>
<proteinExistence type="predicted"/>
<dbReference type="AlphaFoldDB" id="H8MWX5"/>
<dbReference type="eggNOG" id="ENOG5033E32">
    <property type="taxonomic scope" value="Bacteria"/>
</dbReference>
<sequence>MRSVGQVLAVIALMVLPGCHWYTRWANGVNISAHELEGASSRLDGFSEKAGPANLKFQRVPASGYVRFVVDRICFAELPSAFGDLDDSWVGVTMLSDLTGSDGTLFNEFVHHLGQDQQARGLLDRVHVTPPQRLLTNANSCVSGAAFRSPLLKLENSATVRRPRFLFTSSVLFSDQVKQYTGLAQGLAQELERTGQKFGVNLSTYLQMSGQIIDSTQSFMRLLAPDRIILWGEAALPVRAVPEDASVLEIPAENQRFLRLFTDQRIVGRGHELGCPLSQKRVEELANSGSLTLEDNFSRVNVPDDVCPNGTYGQPYMVWHVEWLPSADIDVNYWDIVSEIAVRAASNQQGFAYLDQVQRLSNVLTSQTRSVLTTAQRDLFIQVEDSLKRSLLALRLAGDGVGNVCDSLEATDKLLRKNLVNNWGAPNAVVESLKALNDRLKTVATDQRAPCIAETNAPWPPSAASGGTYVVDVSEATRYIPFMKLPDGFTLKFSPAVEHAKFDVDLLDAGQNVTIDLRRSEKAPPASSGGEGGGQGDYCNSGERGGAGNTGASGIAGVKLQMNIVTARNIGSIWVRADGGPGGSGGPGGTGGLGGPASCLNRGRCNAGNGGKGGTGGTGGRGGDTGKLDLTVRTPLGGFRVAPPRCEQPCIAVTRPSGVSGMTNSLVVSGAPGCGGSGGEGGPGGSGHPGKDCSWPTGDRSGGSNGSQGSTGDQGQNGACVL</sequence>